<accession>A0ABD2ZR21</accession>
<reference evidence="1 2" key="1">
    <citation type="submission" date="2024-11" db="EMBL/GenBank/DDBJ databases">
        <title>A near-complete genome assembly of Cinchona calisaya.</title>
        <authorList>
            <person name="Lian D.C."/>
            <person name="Zhao X.W."/>
            <person name="Wei L."/>
        </authorList>
    </citation>
    <scope>NUCLEOTIDE SEQUENCE [LARGE SCALE GENOMIC DNA]</scope>
    <source>
        <tissue evidence="1">Nenye</tissue>
    </source>
</reference>
<organism evidence="1 2">
    <name type="scientific">Cinchona calisaya</name>
    <dbReference type="NCBI Taxonomy" id="153742"/>
    <lineage>
        <taxon>Eukaryota</taxon>
        <taxon>Viridiplantae</taxon>
        <taxon>Streptophyta</taxon>
        <taxon>Embryophyta</taxon>
        <taxon>Tracheophyta</taxon>
        <taxon>Spermatophyta</taxon>
        <taxon>Magnoliopsida</taxon>
        <taxon>eudicotyledons</taxon>
        <taxon>Gunneridae</taxon>
        <taxon>Pentapetalae</taxon>
        <taxon>asterids</taxon>
        <taxon>lamiids</taxon>
        <taxon>Gentianales</taxon>
        <taxon>Rubiaceae</taxon>
        <taxon>Cinchonoideae</taxon>
        <taxon>Cinchoneae</taxon>
        <taxon>Cinchona</taxon>
    </lineage>
</organism>
<sequence>MSKEVATKTVIARESSNDHVAGLKLIINTVIDSYHIANVNVARETPANAAAHGSDVDVAATCYLSVNNFIVGKHALGAAAAQEIPGEVTKEAAAIPDCVVDVAAQQRKDDIASAAQMDAIVGGVASQDFDDTTEVAQLDASINAAATRERVEVIAAAIDSPSVVNTTVNKDENQHHAAIAMGKNSAIIHCRDGLYATAVRTTIPAKKTVEISDTAASIYKEKNCNRCC</sequence>
<protein>
    <submittedName>
        <fullName evidence="1">Uncharacterized protein</fullName>
    </submittedName>
</protein>
<proteinExistence type="predicted"/>
<comment type="caution">
    <text evidence="1">The sequence shown here is derived from an EMBL/GenBank/DDBJ whole genome shotgun (WGS) entry which is preliminary data.</text>
</comment>
<evidence type="ECO:0000313" key="2">
    <source>
        <dbReference type="Proteomes" id="UP001630127"/>
    </source>
</evidence>
<gene>
    <name evidence="1" type="ORF">ACH5RR_018262</name>
</gene>
<dbReference type="AlphaFoldDB" id="A0ABD2ZR21"/>
<dbReference type="EMBL" id="JBJUIK010000008">
    <property type="protein sequence ID" value="KAL3520113.1"/>
    <property type="molecule type" value="Genomic_DNA"/>
</dbReference>
<name>A0ABD2ZR21_9GENT</name>
<keyword evidence="2" id="KW-1185">Reference proteome</keyword>
<evidence type="ECO:0000313" key="1">
    <source>
        <dbReference type="EMBL" id="KAL3520113.1"/>
    </source>
</evidence>
<dbReference type="Proteomes" id="UP001630127">
    <property type="component" value="Unassembled WGS sequence"/>
</dbReference>